<proteinExistence type="predicted"/>
<dbReference type="Pfam" id="PF12708">
    <property type="entry name" value="Pect-lyase_RHGA_epim"/>
    <property type="match status" value="2"/>
</dbReference>
<name>A0A9P4R010_9PLEO</name>
<dbReference type="Gene3D" id="2.160.20.10">
    <property type="entry name" value="Single-stranded right-handed beta-helix, Pectin lyase-like"/>
    <property type="match status" value="2"/>
</dbReference>
<comment type="caution">
    <text evidence="3">The sequence shown here is derived from an EMBL/GenBank/DDBJ whole genome shotgun (WGS) entry which is preliminary data.</text>
</comment>
<dbReference type="EMBL" id="ML996153">
    <property type="protein sequence ID" value="KAF2734031.1"/>
    <property type="molecule type" value="Genomic_DNA"/>
</dbReference>
<evidence type="ECO:0000313" key="4">
    <source>
        <dbReference type="Proteomes" id="UP000799444"/>
    </source>
</evidence>
<sequence>MHPAVLPRSSVMLFYYSTLLLLLQGGVVALSARYQQNHEEQSSSLIDTASMATFTTKASDPPASAPTDAQFVTIVETRVETRHAPSATSYPVSLASSSCAPYWMEQIKHQGIAPFNLGSSNGSYQVFRNVKDYGAKGDGVTDDTAAIQDAVSSGGRCAPGVCYSTTKAPAAVYFPEGTYLISTSIIDHCYTQIIGNPNCIPTLVASSNFSTGTTGGNVSPMLDGSQYQKDAAKEIGATNIFFRQSTSLQNLEFRMSTASDTRHEGIFVEEGSGGFMTDLVFHGGNIGFDAAINQIWNWGWTYKSISINNCQIGLNISGSSRDAASVGFVTLLDSYIRNTQIGILTSKSDTSEPDAAGSLYLENVEMEVVDVAIMGPNNQIHLSGFQGYKYIDAWADGHRYTPTGPVKIWGGLAASPRMSAPELLDASGSYYEKSKPQYETVNVSQFLSARDLSAKGDGNTDDTTALNQALVQAVKAKKILFVDAGFYKVTGTVFIPAGAQIVGEALASVILSSESYFNDMSSPKPVVQVGNQDNTGVVEWSDMIVSTQGQQQGAILIKWSLGTDVYVASNPEGGVAAVSGMWDVHARVGGFAGSQLQVEQCGTTPGINITSDSLANECIAAYLTMHISKWAYGLYMENVWLWTADHDIDDAHSNGTQITVYAGRGLLVESLIGMIWLYGTAVEHHVKYQYQFADTQHIFMGQIHTEIAYYQPNPDASLPFPEDSALQDPVFPSASDPAVNAVVGWGLRIIRSDSLFCYGAGLYSFFKNYNASCSRASVTPTCQTRIFSLEGNEHNGNINLYNLNTVGATGTVTKDGVDLVSNEANNNTFADTINVFRTEDDW</sequence>
<feature type="signal peptide" evidence="1">
    <location>
        <begin position="1"/>
        <end position="29"/>
    </location>
</feature>
<keyword evidence="4" id="KW-1185">Reference proteome</keyword>
<dbReference type="InterPro" id="IPR039279">
    <property type="entry name" value="QRT3-like"/>
</dbReference>
<organism evidence="3 4">
    <name type="scientific">Polyplosphaeria fusca</name>
    <dbReference type="NCBI Taxonomy" id="682080"/>
    <lineage>
        <taxon>Eukaryota</taxon>
        <taxon>Fungi</taxon>
        <taxon>Dikarya</taxon>
        <taxon>Ascomycota</taxon>
        <taxon>Pezizomycotina</taxon>
        <taxon>Dothideomycetes</taxon>
        <taxon>Pleosporomycetidae</taxon>
        <taxon>Pleosporales</taxon>
        <taxon>Tetraplosphaeriaceae</taxon>
        <taxon>Polyplosphaeria</taxon>
    </lineage>
</organism>
<feature type="domain" description="Rhamnogalacturonase A/B/Epimerase-like pectate lyase" evidence="2">
    <location>
        <begin position="446"/>
        <end position="564"/>
    </location>
</feature>
<dbReference type="InterPro" id="IPR011050">
    <property type="entry name" value="Pectin_lyase_fold/virulence"/>
</dbReference>
<feature type="domain" description="Rhamnogalacturonase A/B/Epimerase-like pectate lyase" evidence="2">
    <location>
        <begin position="127"/>
        <end position="314"/>
    </location>
</feature>
<reference evidence="3" key="1">
    <citation type="journal article" date="2020" name="Stud. Mycol.">
        <title>101 Dothideomycetes genomes: a test case for predicting lifestyles and emergence of pathogens.</title>
        <authorList>
            <person name="Haridas S."/>
            <person name="Albert R."/>
            <person name="Binder M."/>
            <person name="Bloem J."/>
            <person name="Labutti K."/>
            <person name="Salamov A."/>
            <person name="Andreopoulos B."/>
            <person name="Baker S."/>
            <person name="Barry K."/>
            <person name="Bills G."/>
            <person name="Bluhm B."/>
            <person name="Cannon C."/>
            <person name="Castanera R."/>
            <person name="Culley D."/>
            <person name="Daum C."/>
            <person name="Ezra D."/>
            <person name="Gonzalez J."/>
            <person name="Henrissat B."/>
            <person name="Kuo A."/>
            <person name="Liang C."/>
            <person name="Lipzen A."/>
            <person name="Lutzoni F."/>
            <person name="Magnuson J."/>
            <person name="Mondo S."/>
            <person name="Nolan M."/>
            <person name="Ohm R."/>
            <person name="Pangilinan J."/>
            <person name="Park H.-J."/>
            <person name="Ramirez L."/>
            <person name="Alfaro M."/>
            <person name="Sun H."/>
            <person name="Tritt A."/>
            <person name="Yoshinaga Y."/>
            <person name="Zwiers L.-H."/>
            <person name="Turgeon B."/>
            <person name="Goodwin S."/>
            <person name="Spatafora J."/>
            <person name="Crous P."/>
            <person name="Grigoriev I."/>
        </authorList>
    </citation>
    <scope>NUCLEOTIDE SEQUENCE</scope>
    <source>
        <strain evidence="3">CBS 125425</strain>
    </source>
</reference>
<dbReference type="GO" id="GO:0004650">
    <property type="term" value="F:polygalacturonase activity"/>
    <property type="evidence" value="ECO:0007669"/>
    <property type="project" value="InterPro"/>
</dbReference>
<dbReference type="AlphaFoldDB" id="A0A9P4R010"/>
<accession>A0A9P4R010</accession>
<dbReference type="InterPro" id="IPR012334">
    <property type="entry name" value="Pectin_lyas_fold"/>
</dbReference>
<dbReference type="OrthoDB" id="1046782at2759"/>
<keyword evidence="1" id="KW-0732">Signal</keyword>
<evidence type="ECO:0000259" key="2">
    <source>
        <dbReference type="Pfam" id="PF12708"/>
    </source>
</evidence>
<dbReference type="CDD" id="cd23668">
    <property type="entry name" value="GH55_beta13glucanase-like"/>
    <property type="match status" value="1"/>
</dbReference>
<dbReference type="SUPFAM" id="SSF51126">
    <property type="entry name" value="Pectin lyase-like"/>
    <property type="match status" value="2"/>
</dbReference>
<dbReference type="PANTHER" id="PTHR33928:SF2">
    <property type="entry name" value="PECTATE LYASE SUPERFAMILY PROTEIN DOMAIN-CONTAINING PROTEIN-RELATED"/>
    <property type="match status" value="1"/>
</dbReference>
<gene>
    <name evidence="3" type="ORF">EJ04DRAFT_543826</name>
</gene>
<protein>
    <submittedName>
        <fullName evidence="3">Exo-beta-1,3-glucanase-like protein</fullName>
    </submittedName>
</protein>
<dbReference type="Proteomes" id="UP000799444">
    <property type="component" value="Unassembled WGS sequence"/>
</dbReference>
<dbReference type="InterPro" id="IPR024535">
    <property type="entry name" value="RHGA/B-epi-like_pectate_lyase"/>
</dbReference>
<evidence type="ECO:0000256" key="1">
    <source>
        <dbReference type="SAM" id="SignalP"/>
    </source>
</evidence>
<feature type="chain" id="PRO_5040322064" evidence="1">
    <location>
        <begin position="30"/>
        <end position="842"/>
    </location>
</feature>
<evidence type="ECO:0000313" key="3">
    <source>
        <dbReference type="EMBL" id="KAF2734031.1"/>
    </source>
</evidence>
<dbReference type="PANTHER" id="PTHR33928">
    <property type="entry name" value="POLYGALACTURONASE QRT3"/>
    <property type="match status" value="1"/>
</dbReference>